<reference evidence="1" key="1">
    <citation type="journal article" date="2019" name="bioRxiv">
        <title>The Genome of the Zebra Mussel, Dreissena polymorpha: A Resource for Invasive Species Research.</title>
        <authorList>
            <person name="McCartney M.A."/>
            <person name="Auch B."/>
            <person name="Kono T."/>
            <person name="Mallez S."/>
            <person name="Zhang Y."/>
            <person name="Obille A."/>
            <person name="Becker A."/>
            <person name="Abrahante J.E."/>
            <person name="Garbe J."/>
            <person name="Badalamenti J.P."/>
            <person name="Herman A."/>
            <person name="Mangelson H."/>
            <person name="Liachko I."/>
            <person name="Sullivan S."/>
            <person name="Sone E.D."/>
            <person name="Koren S."/>
            <person name="Silverstein K.A.T."/>
            <person name="Beckman K.B."/>
            <person name="Gohl D.M."/>
        </authorList>
    </citation>
    <scope>NUCLEOTIDE SEQUENCE</scope>
    <source>
        <strain evidence="1">Duluth1</strain>
        <tissue evidence="1">Whole animal</tissue>
    </source>
</reference>
<reference evidence="1" key="2">
    <citation type="submission" date="2020-11" db="EMBL/GenBank/DDBJ databases">
        <authorList>
            <person name="McCartney M.A."/>
            <person name="Auch B."/>
            <person name="Kono T."/>
            <person name="Mallez S."/>
            <person name="Becker A."/>
            <person name="Gohl D.M."/>
            <person name="Silverstein K.A.T."/>
            <person name="Koren S."/>
            <person name="Bechman K.B."/>
            <person name="Herman A."/>
            <person name="Abrahante J.E."/>
            <person name="Garbe J."/>
        </authorList>
    </citation>
    <scope>NUCLEOTIDE SEQUENCE</scope>
    <source>
        <strain evidence="1">Duluth1</strain>
        <tissue evidence="1">Whole animal</tissue>
    </source>
</reference>
<gene>
    <name evidence="1" type="ORF">DPMN_152150</name>
</gene>
<sequence length="88" mass="9959">MKADLDKKLVTCTVHTNLRPEIVLWSEAGKLLFVIELNIPWETRCQEAYHSKKAKSTELLKACRVYWQGKAADFPKLKLQSGRPAGCG</sequence>
<name>A0A9D4FGY8_DREPO</name>
<keyword evidence="2" id="KW-1185">Reference proteome</keyword>
<proteinExistence type="predicted"/>
<evidence type="ECO:0000313" key="2">
    <source>
        <dbReference type="Proteomes" id="UP000828390"/>
    </source>
</evidence>
<comment type="caution">
    <text evidence="1">The sequence shown here is derived from an EMBL/GenBank/DDBJ whole genome shotgun (WGS) entry which is preliminary data.</text>
</comment>
<protein>
    <submittedName>
        <fullName evidence="1">Uncharacterized protein</fullName>
    </submittedName>
</protein>
<dbReference type="EMBL" id="JAIWYP010000007">
    <property type="protein sequence ID" value="KAH3798550.1"/>
    <property type="molecule type" value="Genomic_DNA"/>
</dbReference>
<organism evidence="1 2">
    <name type="scientific">Dreissena polymorpha</name>
    <name type="common">Zebra mussel</name>
    <name type="synonym">Mytilus polymorpha</name>
    <dbReference type="NCBI Taxonomy" id="45954"/>
    <lineage>
        <taxon>Eukaryota</taxon>
        <taxon>Metazoa</taxon>
        <taxon>Spiralia</taxon>
        <taxon>Lophotrochozoa</taxon>
        <taxon>Mollusca</taxon>
        <taxon>Bivalvia</taxon>
        <taxon>Autobranchia</taxon>
        <taxon>Heteroconchia</taxon>
        <taxon>Euheterodonta</taxon>
        <taxon>Imparidentia</taxon>
        <taxon>Neoheterodontei</taxon>
        <taxon>Myida</taxon>
        <taxon>Dreissenoidea</taxon>
        <taxon>Dreissenidae</taxon>
        <taxon>Dreissena</taxon>
    </lineage>
</organism>
<dbReference type="AlphaFoldDB" id="A0A9D4FGY8"/>
<evidence type="ECO:0000313" key="1">
    <source>
        <dbReference type="EMBL" id="KAH3798550.1"/>
    </source>
</evidence>
<dbReference type="Proteomes" id="UP000828390">
    <property type="component" value="Unassembled WGS sequence"/>
</dbReference>
<accession>A0A9D4FGY8</accession>